<sequence>METAQKLTLYNTLTKHRDIFKPLDEPGKNVTWYTCGPTVYDSAHLGHARYYVTMDMLRRVMEAHFGYHIQFVMNVTDIDDKIINRARRNYLRDRYLSSTPDDSKVLQDVLEAMTEAVQKQQKTRDEVQQRIEEETSIQGCHKQRLKELKKRLRMEDTQLQKKLHSLKEAQSLRDRWQEISYSPGRRDMLIELGGDDLAEKLDILHGDDVIDHSVIRDHAEKFETEFFEDLGRLGCKMPTTLMQVTGNIPDINDYIDKIHQNGMAYCSNGSVYFDTHAFEDKNHKYGKLKPSSKKSQSQAGDGEANFDTTDKRNPRDFALWKAAKPGEPSWPSPKCAQDAAGTARGRPGWHIECSAMASRVFGQSMDIHSGGADLAFPHHTNEVAQAEAYFHHEHSEHGCNQWVKNFVHAGHLNINGSKMSKSLKNFITIRKALERTDACVLRLMFAMVPWERPMSYTEGQTEAEARRRDEVLMNFFARARALIAKFPHVSRRPVVTSPDKEEEALLADLTSARSRVDAALLDSLNLSGAMDALFDLVESGNRFMRERDALAETDKDVPRFVLLSKVTAYMAQILSELGIEGYTAGVPAAVEALADFRGTVRNRAKSGLASSSEPRDALIGILLAVNRVRDKDMPDLGVRLEDHADGSWTTEKILQIGGEGYTSSEVGGDAGSRAAALQAFAGFRRIVRNHAKFGLSSSSKPEADLERILQAADRVRDEDMPGLGMRLEDCADGSWLPWFVRNMSAIDQKEHRDAEAAAREKEDIGQGG</sequence>
<evidence type="ECO:0000256" key="12">
    <source>
        <dbReference type="SAM" id="MobiDB-lite"/>
    </source>
</evidence>
<evidence type="ECO:0000256" key="9">
    <source>
        <dbReference type="ARBA" id="ARBA00023146"/>
    </source>
</evidence>
<dbReference type="InterPro" id="IPR032678">
    <property type="entry name" value="tRNA-synt_1_cat_dom"/>
</dbReference>
<evidence type="ECO:0000256" key="11">
    <source>
        <dbReference type="SAM" id="Coils"/>
    </source>
</evidence>
<dbReference type="InterPro" id="IPR009080">
    <property type="entry name" value="tRNAsynth_Ia_anticodon-bd"/>
</dbReference>
<dbReference type="NCBIfam" id="TIGR00435">
    <property type="entry name" value="cysS"/>
    <property type="match status" value="1"/>
</dbReference>
<keyword evidence="9" id="KW-0030">Aminoacyl-tRNA synthetase</keyword>
<dbReference type="PANTHER" id="PTHR10890">
    <property type="entry name" value="CYSTEINYL-TRNA SYNTHETASE"/>
    <property type="match status" value="1"/>
</dbReference>
<keyword evidence="7" id="KW-0067">ATP-binding</keyword>
<keyword evidence="11" id="KW-0175">Coiled coil</keyword>
<dbReference type="EC" id="6.1.1.16" evidence="2"/>
<keyword evidence="5" id="KW-0547">Nucleotide-binding</keyword>
<organism evidence="14 15">
    <name type="scientific">Coccomyxa viridis</name>
    <dbReference type="NCBI Taxonomy" id="1274662"/>
    <lineage>
        <taxon>Eukaryota</taxon>
        <taxon>Viridiplantae</taxon>
        <taxon>Chlorophyta</taxon>
        <taxon>core chlorophytes</taxon>
        <taxon>Trebouxiophyceae</taxon>
        <taxon>Trebouxiophyceae incertae sedis</taxon>
        <taxon>Coccomyxaceae</taxon>
        <taxon>Coccomyxa</taxon>
    </lineage>
</organism>
<evidence type="ECO:0000259" key="13">
    <source>
        <dbReference type="Pfam" id="PF01406"/>
    </source>
</evidence>
<dbReference type="InterPro" id="IPR024909">
    <property type="entry name" value="Cys-tRNA/MSH_ligase"/>
</dbReference>
<dbReference type="Pfam" id="PF01406">
    <property type="entry name" value="tRNA-synt_1e"/>
    <property type="match status" value="1"/>
</dbReference>
<dbReference type="PRINTS" id="PR00983">
    <property type="entry name" value="TRNASYNTHCYS"/>
</dbReference>
<evidence type="ECO:0000256" key="10">
    <source>
        <dbReference type="ARBA" id="ARBA00031499"/>
    </source>
</evidence>
<feature type="region of interest" description="Disordered" evidence="12">
    <location>
        <begin position="749"/>
        <end position="768"/>
    </location>
</feature>
<evidence type="ECO:0000256" key="1">
    <source>
        <dbReference type="ARBA" id="ARBA00001947"/>
    </source>
</evidence>
<gene>
    <name evidence="14" type="primary">g11386</name>
    <name evidence="14" type="ORF">VP750_LOCUS10188</name>
</gene>
<keyword evidence="15" id="KW-1185">Reference proteome</keyword>
<evidence type="ECO:0000256" key="8">
    <source>
        <dbReference type="ARBA" id="ARBA00022917"/>
    </source>
</evidence>
<keyword evidence="6" id="KW-0862">Zinc</keyword>
<comment type="caution">
    <text evidence="14">The sequence shown here is derived from an EMBL/GenBank/DDBJ whole genome shotgun (WGS) entry which is preliminary data.</text>
</comment>
<dbReference type="PANTHER" id="PTHR10890:SF3">
    <property type="entry name" value="CYSTEINE--TRNA LIGASE, CYTOPLASMIC"/>
    <property type="match status" value="1"/>
</dbReference>
<feature type="region of interest" description="Disordered" evidence="12">
    <location>
        <begin position="323"/>
        <end position="343"/>
    </location>
</feature>
<name>A0ABP1G846_9CHLO</name>
<evidence type="ECO:0000256" key="4">
    <source>
        <dbReference type="ARBA" id="ARBA00022723"/>
    </source>
</evidence>
<proteinExistence type="inferred from homology"/>
<dbReference type="InterPro" id="IPR015803">
    <property type="entry name" value="Cys-tRNA-ligase"/>
</dbReference>
<evidence type="ECO:0000313" key="14">
    <source>
        <dbReference type="EMBL" id="CAL5228282.1"/>
    </source>
</evidence>
<evidence type="ECO:0000256" key="7">
    <source>
        <dbReference type="ARBA" id="ARBA00022840"/>
    </source>
</evidence>
<dbReference type="Gene3D" id="1.20.120.1910">
    <property type="entry name" value="Cysteine-tRNA ligase, C-terminal anti-codon recognition domain"/>
    <property type="match status" value="1"/>
</dbReference>
<keyword evidence="4" id="KW-0479">Metal-binding</keyword>
<dbReference type="InterPro" id="IPR014729">
    <property type="entry name" value="Rossmann-like_a/b/a_fold"/>
</dbReference>
<keyword evidence="8" id="KW-0648">Protein biosynthesis</keyword>
<evidence type="ECO:0000313" key="15">
    <source>
        <dbReference type="Proteomes" id="UP001497392"/>
    </source>
</evidence>
<evidence type="ECO:0000256" key="2">
    <source>
        <dbReference type="ARBA" id="ARBA00012832"/>
    </source>
</evidence>
<feature type="region of interest" description="Disordered" evidence="12">
    <location>
        <begin position="284"/>
        <end position="311"/>
    </location>
</feature>
<feature type="coiled-coil region" evidence="11">
    <location>
        <begin position="110"/>
        <end position="169"/>
    </location>
</feature>
<accession>A0ABP1G846</accession>
<dbReference type="SUPFAM" id="SSF52374">
    <property type="entry name" value="Nucleotidylyl transferase"/>
    <property type="match status" value="1"/>
</dbReference>
<protein>
    <recommendedName>
        <fullName evidence="2">cysteine--tRNA ligase</fullName>
        <ecNumber evidence="2">6.1.1.16</ecNumber>
    </recommendedName>
    <alternativeName>
        <fullName evidence="10">Cysteinyl-tRNA synthetase</fullName>
    </alternativeName>
</protein>
<dbReference type="HAMAP" id="MF_00041">
    <property type="entry name" value="Cys_tRNA_synth"/>
    <property type="match status" value="1"/>
</dbReference>
<reference evidence="14 15" key="1">
    <citation type="submission" date="2024-06" db="EMBL/GenBank/DDBJ databases">
        <authorList>
            <person name="Kraege A."/>
            <person name="Thomma B."/>
        </authorList>
    </citation>
    <scope>NUCLEOTIDE SEQUENCE [LARGE SCALE GENOMIC DNA]</scope>
</reference>
<feature type="domain" description="tRNA synthetases class I catalytic" evidence="13">
    <location>
        <begin position="28"/>
        <end position="461"/>
    </location>
</feature>
<comment type="cofactor">
    <cofactor evidence="1">
        <name>Zn(2+)</name>
        <dbReference type="ChEBI" id="CHEBI:29105"/>
    </cofactor>
</comment>
<dbReference type="SUPFAM" id="SSF47323">
    <property type="entry name" value="Anticodon-binding domain of a subclass of class I aminoacyl-tRNA synthetases"/>
    <property type="match status" value="1"/>
</dbReference>
<dbReference type="EMBL" id="CAXHTA020000018">
    <property type="protein sequence ID" value="CAL5228282.1"/>
    <property type="molecule type" value="Genomic_DNA"/>
</dbReference>
<evidence type="ECO:0000256" key="3">
    <source>
        <dbReference type="ARBA" id="ARBA00022598"/>
    </source>
</evidence>
<keyword evidence="3" id="KW-0436">Ligase</keyword>
<evidence type="ECO:0000256" key="5">
    <source>
        <dbReference type="ARBA" id="ARBA00022741"/>
    </source>
</evidence>
<evidence type="ECO:0000256" key="6">
    <source>
        <dbReference type="ARBA" id="ARBA00022833"/>
    </source>
</evidence>
<dbReference type="Gene3D" id="3.40.50.620">
    <property type="entry name" value="HUPs"/>
    <property type="match status" value="1"/>
</dbReference>
<dbReference type="Proteomes" id="UP001497392">
    <property type="component" value="Unassembled WGS sequence"/>
</dbReference>